<proteinExistence type="predicted"/>
<feature type="domain" description="HNH nuclease" evidence="1">
    <location>
        <begin position="152"/>
        <end position="174"/>
    </location>
</feature>
<sequence length="240" mass="27790">MPRKSHPNARRPWTADEDETLRLNWPRFPAFLIAHVLKRPKTAVYRRASALGLQKADDFHTQPLASLWNGTQEPGSIAARFKPGYVAPNKGLRRPGWYAGRMRETQFKKGRPASEARNYVPIGTEKVDPKRKVLMRKVTDDPAIFPTQRWRPVHVLVWEVANGRVPEGHIVVFRPGMKTLVAAEITADRLEAVTLAENMRRNSYHNRYPPELKELVHLKARITRRVRRRTKEQEDEEQGQ</sequence>
<evidence type="ECO:0000313" key="3">
    <source>
        <dbReference type="Proteomes" id="UP000197904"/>
    </source>
</evidence>
<evidence type="ECO:0000259" key="1">
    <source>
        <dbReference type="Pfam" id="PF13392"/>
    </source>
</evidence>
<name>A0A2D0AP25_9GAMM</name>
<protein>
    <submittedName>
        <fullName evidence="2">HNH endonuclease</fullName>
    </submittedName>
</protein>
<keyword evidence="2" id="KW-0378">Hydrolase</keyword>
<dbReference type="GO" id="GO:0004519">
    <property type="term" value="F:endonuclease activity"/>
    <property type="evidence" value="ECO:0007669"/>
    <property type="project" value="UniProtKB-KW"/>
</dbReference>
<dbReference type="RefSeq" id="WP_088475883.1">
    <property type="nucleotide sequence ID" value="NZ_NIXP01000011.1"/>
</dbReference>
<evidence type="ECO:0000313" key="2">
    <source>
        <dbReference type="EMBL" id="OWR35286.1"/>
    </source>
</evidence>
<reference evidence="2 3" key="1">
    <citation type="submission" date="2017-06" db="EMBL/GenBank/DDBJ databases">
        <authorList>
            <person name="Kim H.J."/>
            <person name="Triplett B.A."/>
        </authorList>
    </citation>
    <scope>NUCLEOTIDE SEQUENCE [LARGE SCALE GENOMIC DNA]</scope>
    <source>
        <strain evidence="2 3">S18795</strain>
    </source>
</reference>
<dbReference type="EMBL" id="NIXP01000011">
    <property type="protein sequence ID" value="OWR35286.1"/>
    <property type="molecule type" value="Genomic_DNA"/>
</dbReference>
<accession>A0A2D0AP25</accession>
<keyword evidence="2" id="KW-0255">Endonuclease</keyword>
<dbReference type="Pfam" id="PF13392">
    <property type="entry name" value="HNH_3"/>
    <property type="match status" value="1"/>
</dbReference>
<keyword evidence="2" id="KW-0540">Nuclease</keyword>
<gene>
    <name evidence="2" type="ORF">CEE55_02455</name>
</gene>
<comment type="caution">
    <text evidence="2">The sequence shown here is derived from an EMBL/GenBank/DDBJ whole genome shotgun (WGS) entry which is preliminary data.</text>
</comment>
<dbReference type="Proteomes" id="UP000197904">
    <property type="component" value="Unassembled WGS sequence"/>
</dbReference>
<dbReference type="InterPro" id="IPR003615">
    <property type="entry name" value="HNH_nuc"/>
</dbReference>
<dbReference type="AlphaFoldDB" id="A0A2D0AP25"/>
<organism evidence="2 3">
    <name type="scientific">Stenotrophomonas pavanii</name>
    <dbReference type="NCBI Taxonomy" id="487698"/>
    <lineage>
        <taxon>Bacteria</taxon>
        <taxon>Pseudomonadati</taxon>
        <taxon>Pseudomonadota</taxon>
        <taxon>Gammaproteobacteria</taxon>
        <taxon>Lysobacterales</taxon>
        <taxon>Lysobacteraceae</taxon>
        <taxon>Stenotrophomonas</taxon>
    </lineage>
</organism>